<comment type="caution">
    <text evidence="2">The sequence shown here is derived from an EMBL/GenBank/DDBJ whole genome shotgun (WGS) entry which is preliminary data.</text>
</comment>
<sequence length="147" mass="16584">MNDALMKRLKAFLLREDNITLLGSPATEDEIANAQQRLNVDFHDDYLQFIRTFGGAYVGLAVYAFSNGSSLGKETVVDLTLRFREQFQSSVFAETLQTSYVISMDGSGDPIFIDQAAQVFMYYHLTGEIKLIAASFESLIENNFVEW</sequence>
<reference evidence="2 3" key="1">
    <citation type="submission" date="2023-03" db="EMBL/GenBank/DDBJ databases">
        <title>Bacillus Genome Sequencing.</title>
        <authorList>
            <person name="Dunlap C."/>
        </authorList>
    </citation>
    <scope>NUCLEOTIDE SEQUENCE [LARGE SCALE GENOMIC DNA]</scope>
    <source>
        <strain evidence="2 3">NRS-52</strain>
    </source>
</reference>
<keyword evidence="3" id="KW-1185">Reference proteome</keyword>
<name>A0ABU6PSE5_9BACL</name>
<dbReference type="SMART" id="SM00860">
    <property type="entry name" value="SMI1_KNR4"/>
    <property type="match status" value="1"/>
</dbReference>
<accession>A0ABU6PSE5</accession>
<dbReference type="InterPro" id="IPR018958">
    <property type="entry name" value="Knr4/Smi1-like_dom"/>
</dbReference>
<evidence type="ECO:0000259" key="1">
    <source>
        <dbReference type="SMART" id="SM00860"/>
    </source>
</evidence>
<feature type="domain" description="Knr4/Smi1-like" evidence="1">
    <location>
        <begin position="25"/>
        <end position="142"/>
    </location>
</feature>
<evidence type="ECO:0000313" key="3">
    <source>
        <dbReference type="Proteomes" id="UP001343257"/>
    </source>
</evidence>
<dbReference type="Pfam" id="PF09346">
    <property type="entry name" value="SMI1_KNR4"/>
    <property type="match status" value="1"/>
</dbReference>
<protein>
    <submittedName>
        <fullName evidence="2">SMI1/KNR4 family protein</fullName>
    </submittedName>
</protein>
<dbReference type="RefSeq" id="WP_328276895.1">
    <property type="nucleotide sequence ID" value="NZ_JARTLD010000022.1"/>
</dbReference>
<dbReference type="Gene3D" id="3.40.1580.10">
    <property type="entry name" value="SMI1/KNR4-like"/>
    <property type="match status" value="1"/>
</dbReference>
<evidence type="ECO:0000313" key="2">
    <source>
        <dbReference type="EMBL" id="MED5017299.1"/>
    </source>
</evidence>
<organism evidence="2 3">
    <name type="scientific">Paenibacillus chibensis</name>
    <dbReference type="NCBI Taxonomy" id="59846"/>
    <lineage>
        <taxon>Bacteria</taxon>
        <taxon>Bacillati</taxon>
        <taxon>Bacillota</taxon>
        <taxon>Bacilli</taxon>
        <taxon>Bacillales</taxon>
        <taxon>Paenibacillaceae</taxon>
        <taxon>Paenibacillus</taxon>
    </lineage>
</organism>
<dbReference type="Proteomes" id="UP001343257">
    <property type="component" value="Unassembled WGS sequence"/>
</dbReference>
<gene>
    <name evidence="2" type="ORF">P9847_08245</name>
</gene>
<proteinExistence type="predicted"/>
<dbReference type="SUPFAM" id="SSF160631">
    <property type="entry name" value="SMI1/KNR4-like"/>
    <property type="match status" value="1"/>
</dbReference>
<dbReference type="EMBL" id="JARTLD010000022">
    <property type="protein sequence ID" value="MED5017299.1"/>
    <property type="molecule type" value="Genomic_DNA"/>
</dbReference>
<dbReference type="InterPro" id="IPR037883">
    <property type="entry name" value="Knr4/Smi1-like_sf"/>
</dbReference>